<proteinExistence type="predicted"/>
<dbReference type="RefSeq" id="WP_029721323.1">
    <property type="nucleotide sequence ID" value="NZ_JAJUIW010000011.1"/>
</dbReference>
<organism evidence="1 2">
    <name type="scientific">Saccharopolyspora rectivirgula</name>
    <dbReference type="NCBI Taxonomy" id="28042"/>
    <lineage>
        <taxon>Bacteria</taxon>
        <taxon>Bacillati</taxon>
        <taxon>Actinomycetota</taxon>
        <taxon>Actinomycetes</taxon>
        <taxon>Pseudonocardiales</taxon>
        <taxon>Pseudonocardiaceae</taxon>
        <taxon>Saccharopolyspora</taxon>
    </lineage>
</organism>
<protein>
    <submittedName>
        <fullName evidence="1">Uncharacterized protein</fullName>
    </submittedName>
</protein>
<sequence length="144" mass="16088">MFADQPGRDAVLFGDHIANVPGEAFLVLTTQRLAVVVKEKHLEEEQQESSGGGFFGRARAVVSQVQNAAKNLASSENVPATYFEVPLERIADMQLALLGRSIPRPTFLRTDFTDGSTLFTRTRFAEVRADSFRTRRPTREWESS</sequence>
<evidence type="ECO:0000313" key="2">
    <source>
        <dbReference type="Proteomes" id="UP000031419"/>
    </source>
</evidence>
<reference evidence="1 2" key="1">
    <citation type="submission" date="2014-06" db="EMBL/GenBank/DDBJ databases">
        <title>Saccharopolyspora rectivirgula DSM-43113 Genome sequencing.</title>
        <authorList>
            <person name="Barrera C."/>
            <person name="Millon L."/>
            <person name="Rognon B."/>
            <person name="Zaugg C."/>
            <person name="Monod M."/>
        </authorList>
    </citation>
    <scope>NUCLEOTIDE SEQUENCE [LARGE SCALE GENOMIC DNA]</scope>
    <source>
        <strain evidence="1 2">DSM 43113</strain>
    </source>
</reference>
<accession>A0A073B1Q4</accession>
<dbReference type="Proteomes" id="UP000031419">
    <property type="component" value="Unassembled WGS sequence"/>
</dbReference>
<dbReference type="EMBL" id="JNVU01000012">
    <property type="protein sequence ID" value="KEI45540.1"/>
    <property type="molecule type" value="Genomic_DNA"/>
</dbReference>
<name>A0A073B1Q4_9PSEU</name>
<evidence type="ECO:0000313" key="1">
    <source>
        <dbReference type="EMBL" id="KEI45540.1"/>
    </source>
</evidence>
<comment type="caution">
    <text evidence="1">The sequence shown here is derived from an EMBL/GenBank/DDBJ whole genome shotgun (WGS) entry which is preliminary data.</text>
</comment>
<keyword evidence="2" id="KW-1185">Reference proteome</keyword>
<dbReference type="AlphaFoldDB" id="A0A073B1Q4"/>
<dbReference type="OrthoDB" id="3677880at2"/>
<gene>
    <name evidence="1" type="ORF">GU90_03640</name>
</gene>